<dbReference type="HOGENOM" id="CLU_3144554_0_0_1"/>
<sequence>MTNGLGEIYAPSLSLKVIKEVKSRIEVYDYYRKFSSTTGITSSPGLVIF</sequence>
<dbReference type="InParanoid" id="G4V6R6"/>
<dbReference type="KEGG" id="smm:Smp_158470"/>
<protein>
    <submittedName>
        <fullName evidence="2">Uncharacterized protein</fullName>
    </submittedName>
</protein>
<proteinExistence type="predicted"/>
<accession>G4V6R6</accession>
<dbReference type="Proteomes" id="UP000008854">
    <property type="component" value="Unassembled WGS sequence"/>
</dbReference>
<organism evidence="1 2">
    <name type="scientific">Schistosoma mansoni</name>
    <name type="common">Blood fluke</name>
    <dbReference type="NCBI Taxonomy" id="6183"/>
    <lineage>
        <taxon>Eukaryota</taxon>
        <taxon>Metazoa</taxon>
        <taxon>Spiralia</taxon>
        <taxon>Lophotrochozoa</taxon>
        <taxon>Platyhelminthes</taxon>
        <taxon>Trematoda</taxon>
        <taxon>Digenea</taxon>
        <taxon>Strigeidida</taxon>
        <taxon>Schistosomatoidea</taxon>
        <taxon>Schistosomatidae</taxon>
        <taxon>Schistosoma</taxon>
    </lineage>
</organism>
<reference evidence="2" key="2">
    <citation type="submission" date="2018-12" db="UniProtKB">
        <authorList>
            <consortium name="WormBaseParasite"/>
        </authorList>
    </citation>
    <scope>IDENTIFICATION</scope>
    <source>
        <strain evidence="2">Puerto Rican</strain>
    </source>
</reference>
<reference evidence="1" key="1">
    <citation type="journal article" date="2012" name="PLoS Negl. Trop. Dis.">
        <title>A systematically improved high quality genome and transcriptome of the human blood fluke Schistosoma mansoni.</title>
        <authorList>
            <person name="Protasio A.V."/>
            <person name="Tsai I.J."/>
            <person name="Babbage A."/>
            <person name="Nichol S."/>
            <person name="Hunt M."/>
            <person name="Aslett M.A."/>
            <person name="De Silva N."/>
            <person name="Velarde G.S."/>
            <person name="Anderson T.J."/>
            <person name="Clark R.C."/>
            <person name="Davidson C."/>
            <person name="Dillon G.P."/>
            <person name="Holroyd N.E."/>
            <person name="LoVerde P.T."/>
            <person name="Lloyd C."/>
            <person name="McQuillan J."/>
            <person name="Oliveira G."/>
            <person name="Otto T.D."/>
            <person name="Parker-Manuel S.J."/>
            <person name="Quail M.A."/>
            <person name="Wilson R.A."/>
            <person name="Zerlotini A."/>
            <person name="Dunne D.W."/>
            <person name="Berriman M."/>
        </authorList>
    </citation>
    <scope>NUCLEOTIDE SEQUENCE [LARGE SCALE GENOMIC DNA]</scope>
    <source>
        <strain evidence="1">Puerto Rican</strain>
    </source>
</reference>
<evidence type="ECO:0000313" key="1">
    <source>
        <dbReference type="Proteomes" id="UP000008854"/>
    </source>
</evidence>
<evidence type="ECO:0000313" key="2">
    <source>
        <dbReference type="WBParaSite" id="Smp_158470.1"/>
    </source>
</evidence>
<dbReference type="AlphaFoldDB" id="G4V6R6"/>
<dbReference type="WBParaSite" id="Smp_158470.1">
    <property type="protein sequence ID" value="Smp_158470.1"/>
    <property type="gene ID" value="Smp_158470"/>
</dbReference>
<dbReference type="GeneID" id="8343934"/>
<dbReference type="RefSeq" id="XP_018648699.1">
    <property type="nucleotide sequence ID" value="XM_018794270.1"/>
</dbReference>
<name>G4V6R6_SCHMA</name>
<dbReference type="CTD" id="8343934"/>
<keyword evidence="1" id="KW-1185">Reference proteome</keyword>